<sequence>MFIYYCSQSYHCQEIPYIQQYIKALYQEQLRDQDLLLQSIYQYNIYELKNNKNYFIFFNSQVFNLLITSITQAVYQLSIKNRFLQYPYFVIVHSLLFYCGIKIITKQNCHMLEYLGFFVALVLLMVIFTNHSYTFYSKQDVSILEKIIYGDFTALFRGGVSTLYYAKFYSKIINCCPTFSLFAIIRGNIDNYDFYN</sequence>
<keyword evidence="1" id="KW-0812">Transmembrane</keyword>
<gene>
    <name evidence="2" type="ORF">PSON_ATCC_30995.1.T0120372</name>
</gene>
<organism evidence="2 3">
    <name type="scientific">Paramecium sonneborni</name>
    <dbReference type="NCBI Taxonomy" id="65129"/>
    <lineage>
        <taxon>Eukaryota</taxon>
        <taxon>Sar</taxon>
        <taxon>Alveolata</taxon>
        <taxon>Ciliophora</taxon>
        <taxon>Intramacronucleata</taxon>
        <taxon>Oligohymenophorea</taxon>
        <taxon>Peniculida</taxon>
        <taxon>Parameciidae</taxon>
        <taxon>Paramecium</taxon>
    </lineage>
</organism>
<evidence type="ECO:0000256" key="1">
    <source>
        <dbReference type="SAM" id="Phobius"/>
    </source>
</evidence>
<comment type="caution">
    <text evidence="2">The sequence shown here is derived from an EMBL/GenBank/DDBJ whole genome shotgun (WGS) entry which is preliminary data.</text>
</comment>
<keyword evidence="1" id="KW-0472">Membrane</keyword>
<evidence type="ECO:0000313" key="2">
    <source>
        <dbReference type="EMBL" id="CAD8058728.1"/>
    </source>
</evidence>
<feature type="transmembrane region" description="Helical" evidence="1">
    <location>
        <begin position="111"/>
        <end position="129"/>
    </location>
</feature>
<name>A0A8S1KU13_9CILI</name>
<dbReference type="Proteomes" id="UP000692954">
    <property type="component" value="Unassembled WGS sequence"/>
</dbReference>
<protein>
    <recommendedName>
        <fullName evidence="4">Transmembrane protein</fullName>
    </recommendedName>
</protein>
<keyword evidence="1" id="KW-1133">Transmembrane helix</keyword>
<feature type="transmembrane region" description="Helical" evidence="1">
    <location>
        <begin position="86"/>
        <end position="105"/>
    </location>
</feature>
<evidence type="ECO:0008006" key="4">
    <source>
        <dbReference type="Google" id="ProtNLM"/>
    </source>
</evidence>
<feature type="transmembrane region" description="Helical" evidence="1">
    <location>
        <begin position="54"/>
        <end position="74"/>
    </location>
</feature>
<dbReference type="AlphaFoldDB" id="A0A8S1KU13"/>
<dbReference type="EMBL" id="CAJJDN010000012">
    <property type="protein sequence ID" value="CAD8058728.1"/>
    <property type="molecule type" value="Genomic_DNA"/>
</dbReference>
<proteinExistence type="predicted"/>
<keyword evidence="3" id="KW-1185">Reference proteome</keyword>
<evidence type="ECO:0000313" key="3">
    <source>
        <dbReference type="Proteomes" id="UP000692954"/>
    </source>
</evidence>
<accession>A0A8S1KU13</accession>
<reference evidence="2" key="1">
    <citation type="submission" date="2021-01" db="EMBL/GenBank/DDBJ databases">
        <authorList>
            <consortium name="Genoscope - CEA"/>
            <person name="William W."/>
        </authorList>
    </citation>
    <scope>NUCLEOTIDE SEQUENCE</scope>
</reference>